<evidence type="ECO:0000313" key="1">
    <source>
        <dbReference type="EMBL" id="SFE62699.1"/>
    </source>
</evidence>
<dbReference type="AlphaFoldDB" id="A0A1I2C2Y8"/>
<proteinExistence type="predicted"/>
<organism evidence="1 2">
    <name type="scientific">Paracidovorax wautersii</name>
    <dbReference type="NCBI Taxonomy" id="1177982"/>
    <lineage>
        <taxon>Bacteria</taxon>
        <taxon>Pseudomonadati</taxon>
        <taxon>Pseudomonadota</taxon>
        <taxon>Betaproteobacteria</taxon>
        <taxon>Burkholderiales</taxon>
        <taxon>Comamonadaceae</taxon>
        <taxon>Paracidovorax</taxon>
    </lineage>
</organism>
<dbReference type="STRING" id="1177982.SAMN04489711_103360"/>
<accession>A0A1I2C2Y8</accession>
<name>A0A1I2C2Y8_9BURK</name>
<sequence length="93" mass="9928">MDPINTLRQWQAFDRSRPSLPGENLLVAGLGLALIAVSLRSERRGTAAVQAATGGALLLRAARGCTYLTQLPEPRPAPAWDAHLEDARALGLD</sequence>
<evidence type="ECO:0000313" key="2">
    <source>
        <dbReference type="Proteomes" id="UP000199119"/>
    </source>
</evidence>
<gene>
    <name evidence="1" type="ORF">SAMN04489711_103360</name>
</gene>
<dbReference type="Proteomes" id="UP000199119">
    <property type="component" value="Unassembled WGS sequence"/>
</dbReference>
<keyword evidence="2" id="KW-1185">Reference proteome</keyword>
<protein>
    <submittedName>
        <fullName evidence="1">Uncharacterized protein</fullName>
    </submittedName>
</protein>
<dbReference type="RefSeq" id="WP_092938812.1">
    <property type="nucleotide sequence ID" value="NZ_FONX01000003.1"/>
</dbReference>
<dbReference type="EMBL" id="FONX01000003">
    <property type="protein sequence ID" value="SFE62699.1"/>
    <property type="molecule type" value="Genomic_DNA"/>
</dbReference>
<reference evidence="2" key="1">
    <citation type="submission" date="2016-10" db="EMBL/GenBank/DDBJ databases">
        <authorList>
            <person name="Varghese N."/>
            <person name="Submissions S."/>
        </authorList>
    </citation>
    <scope>NUCLEOTIDE SEQUENCE [LARGE SCALE GENOMIC DNA]</scope>
    <source>
        <strain evidence="2">DSM 27981</strain>
    </source>
</reference>